<dbReference type="CDD" id="cd18731">
    <property type="entry name" value="PIN_NgFitB-like"/>
    <property type="match status" value="1"/>
</dbReference>
<evidence type="ECO:0000256" key="3">
    <source>
        <dbReference type="ARBA" id="ARBA00022722"/>
    </source>
</evidence>
<evidence type="ECO:0000256" key="4">
    <source>
        <dbReference type="ARBA" id="ARBA00022723"/>
    </source>
</evidence>
<dbReference type="RefSeq" id="WP_138388328.1">
    <property type="nucleotide sequence ID" value="NZ_CP054021.1"/>
</dbReference>
<evidence type="ECO:0000256" key="6">
    <source>
        <dbReference type="ARBA" id="ARBA00022842"/>
    </source>
</evidence>
<keyword evidence="5" id="KW-0378">Hydrolase</keyword>
<dbReference type="InterPro" id="IPR029060">
    <property type="entry name" value="PIN-like_dom_sf"/>
</dbReference>
<dbReference type="Pfam" id="PF01850">
    <property type="entry name" value="PIN"/>
    <property type="match status" value="1"/>
</dbReference>
<evidence type="ECO:0000256" key="1">
    <source>
        <dbReference type="ARBA" id="ARBA00001946"/>
    </source>
</evidence>
<dbReference type="Proteomes" id="UP000305673">
    <property type="component" value="Chromosome"/>
</dbReference>
<accession>A0ABX6PEY9</accession>
<protein>
    <submittedName>
        <fullName evidence="9">Type II toxin-antitoxin system VapC family toxin</fullName>
    </submittedName>
</protein>
<name>A0ABX6PEY9_9HYPH</name>
<evidence type="ECO:0000256" key="2">
    <source>
        <dbReference type="ARBA" id="ARBA00022649"/>
    </source>
</evidence>
<keyword evidence="3" id="KW-0540">Nuclease</keyword>
<dbReference type="InterPro" id="IPR050556">
    <property type="entry name" value="Type_II_TA_system_RNase"/>
</dbReference>
<dbReference type="Gene3D" id="3.40.50.1010">
    <property type="entry name" value="5'-nuclease"/>
    <property type="match status" value="1"/>
</dbReference>
<sequence length="140" mass="15808">MIVLDTNVISEFARPVPNEKVKAWMLRQDGARIWLCTVGLMEQIYGAERVFLKTGSDRFFRAIENLVKGQFRDRIAGWDSETAMATGRLRAKRENMGRPISVQDAMIAAICLENGATLATRNTREFEGLDLKLVNPFEDG</sequence>
<evidence type="ECO:0000256" key="7">
    <source>
        <dbReference type="ARBA" id="ARBA00038093"/>
    </source>
</evidence>
<dbReference type="SUPFAM" id="SSF88723">
    <property type="entry name" value="PIN domain-like"/>
    <property type="match status" value="1"/>
</dbReference>
<feature type="domain" description="PIN" evidence="8">
    <location>
        <begin position="2"/>
        <end position="127"/>
    </location>
</feature>
<keyword evidence="6" id="KW-0460">Magnesium</keyword>
<dbReference type="PANTHER" id="PTHR33653:SF1">
    <property type="entry name" value="RIBONUCLEASE VAPC2"/>
    <property type="match status" value="1"/>
</dbReference>
<keyword evidence="4" id="KW-0479">Metal-binding</keyword>
<proteinExistence type="inferred from homology"/>
<keyword evidence="10" id="KW-1185">Reference proteome</keyword>
<comment type="cofactor">
    <cofactor evidence="1">
        <name>Mg(2+)</name>
        <dbReference type="ChEBI" id="CHEBI:18420"/>
    </cofactor>
</comment>
<evidence type="ECO:0000259" key="8">
    <source>
        <dbReference type="Pfam" id="PF01850"/>
    </source>
</evidence>
<gene>
    <name evidence="9" type="ORF">FFM53_011070</name>
</gene>
<keyword evidence="2" id="KW-1277">Toxin-antitoxin system</keyword>
<comment type="similarity">
    <text evidence="7">Belongs to the PINc/VapC protein family.</text>
</comment>
<evidence type="ECO:0000256" key="5">
    <source>
        <dbReference type="ARBA" id="ARBA00022801"/>
    </source>
</evidence>
<organism evidence="9 10">
    <name type="scientific">Rhizobium indicum</name>
    <dbReference type="NCBI Taxonomy" id="2583231"/>
    <lineage>
        <taxon>Bacteria</taxon>
        <taxon>Pseudomonadati</taxon>
        <taxon>Pseudomonadota</taxon>
        <taxon>Alphaproteobacteria</taxon>
        <taxon>Hyphomicrobiales</taxon>
        <taxon>Rhizobiaceae</taxon>
        <taxon>Rhizobium/Agrobacterium group</taxon>
        <taxon>Rhizobium</taxon>
    </lineage>
</organism>
<dbReference type="EMBL" id="CP054021">
    <property type="protein sequence ID" value="QKK16916.1"/>
    <property type="molecule type" value="Genomic_DNA"/>
</dbReference>
<dbReference type="InterPro" id="IPR002716">
    <property type="entry name" value="PIN_dom"/>
</dbReference>
<evidence type="ECO:0000313" key="10">
    <source>
        <dbReference type="Proteomes" id="UP000305673"/>
    </source>
</evidence>
<evidence type="ECO:0000313" key="9">
    <source>
        <dbReference type="EMBL" id="QKK16916.1"/>
    </source>
</evidence>
<dbReference type="PANTHER" id="PTHR33653">
    <property type="entry name" value="RIBONUCLEASE VAPC2"/>
    <property type="match status" value="1"/>
</dbReference>
<reference evidence="9 10" key="1">
    <citation type="submission" date="2020-05" db="EMBL/GenBank/DDBJ databases">
        <title>Genome sequences of pea root nodulating Rhizobium spp.</title>
        <authorList>
            <person name="Rahi P."/>
        </authorList>
    </citation>
    <scope>NUCLEOTIDE SEQUENCE [LARGE SCALE GENOMIC DNA]</scope>
    <source>
        <strain evidence="10">JKLM 12A2</strain>
    </source>
</reference>